<dbReference type="CDD" id="cd09272">
    <property type="entry name" value="RNase_HI_RT_Ty1"/>
    <property type="match status" value="1"/>
</dbReference>
<dbReference type="EMBL" id="JABTTQ020000874">
    <property type="protein sequence ID" value="KAK6137201.1"/>
    <property type="molecule type" value="Genomic_DNA"/>
</dbReference>
<sequence length="384" mass="43059">MTQPEGFVDSKLPNAVCKLNRSLYGLKQAPRAWFDTLKMFLLSLGFTRSVSDSSLFFRKDKGSLLLILVYVDDILLTGDDSKAVNHVISLLGKQFALKTMGEVNYFLGLEASRTPHGSIFLKQSKYLKDLLTKTKFEGCKPTSTPMAVNLKLALGDSAALADPSSYRSTMGALQYLTLTRPDISFAVNKLSQFLHNPTINHWQAVKHLLRYLKGTSHLGLEFKPSQRLLLAGYSDSDYVGNIDDRKSTSGSCQFLGDCLVSWFSKKQNCVSLSTAEAEYISAAFCCTQLLWMKQTLADYKCSFENVPIFCDNISAINIAQNAVHHNRTKHIEIRHHFLRDCVSKRKIEISFVPSQDQLADIFTKPLSSETFSSIRARLGIMHIE</sequence>
<dbReference type="SUPFAM" id="SSF56672">
    <property type="entry name" value="DNA/RNA polymerases"/>
    <property type="match status" value="1"/>
</dbReference>
<organism evidence="2 3">
    <name type="scientific">Rehmannia glutinosa</name>
    <name type="common">Chinese foxglove</name>
    <dbReference type="NCBI Taxonomy" id="99300"/>
    <lineage>
        <taxon>Eukaryota</taxon>
        <taxon>Viridiplantae</taxon>
        <taxon>Streptophyta</taxon>
        <taxon>Embryophyta</taxon>
        <taxon>Tracheophyta</taxon>
        <taxon>Spermatophyta</taxon>
        <taxon>Magnoliopsida</taxon>
        <taxon>eudicotyledons</taxon>
        <taxon>Gunneridae</taxon>
        <taxon>Pentapetalae</taxon>
        <taxon>asterids</taxon>
        <taxon>lamiids</taxon>
        <taxon>Lamiales</taxon>
        <taxon>Orobanchaceae</taxon>
        <taxon>Rehmannieae</taxon>
        <taxon>Rehmannia</taxon>
    </lineage>
</organism>
<protein>
    <recommendedName>
        <fullName evidence="1">Reverse transcriptase Ty1/copia-type domain-containing protein</fullName>
    </recommendedName>
</protein>
<dbReference type="Pfam" id="PF07727">
    <property type="entry name" value="RVT_2"/>
    <property type="match status" value="1"/>
</dbReference>
<accession>A0ABR0VSN2</accession>
<evidence type="ECO:0000313" key="2">
    <source>
        <dbReference type="EMBL" id="KAK6137201.1"/>
    </source>
</evidence>
<evidence type="ECO:0000313" key="3">
    <source>
        <dbReference type="Proteomes" id="UP001318860"/>
    </source>
</evidence>
<evidence type="ECO:0000259" key="1">
    <source>
        <dbReference type="Pfam" id="PF07727"/>
    </source>
</evidence>
<feature type="domain" description="Reverse transcriptase Ty1/copia-type" evidence="1">
    <location>
        <begin position="1"/>
        <end position="146"/>
    </location>
</feature>
<keyword evidence="3" id="KW-1185">Reference proteome</keyword>
<reference evidence="2 3" key="1">
    <citation type="journal article" date="2021" name="Comput. Struct. Biotechnol. J.">
        <title>De novo genome assembly of the potent medicinal plant Rehmannia glutinosa using nanopore technology.</title>
        <authorList>
            <person name="Ma L."/>
            <person name="Dong C."/>
            <person name="Song C."/>
            <person name="Wang X."/>
            <person name="Zheng X."/>
            <person name="Niu Y."/>
            <person name="Chen S."/>
            <person name="Feng W."/>
        </authorList>
    </citation>
    <scope>NUCLEOTIDE SEQUENCE [LARGE SCALE GENOMIC DNA]</scope>
    <source>
        <strain evidence="2">DH-2019</strain>
    </source>
</reference>
<dbReference type="InterPro" id="IPR013103">
    <property type="entry name" value="RVT_2"/>
</dbReference>
<dbReference type="InterPro" id="IPR043502">
    <property type="entry name" value="DNA/RNA_pol_sf"/>
</dbReference>
<comment type="caution">
    <text evidence="2">The sequence shown here is derived from an EMBL/GenBank/DDBJ whole genome shotgun (WGS) entry which is preliminary data.</text>
</comment>
<dbReference type="Proteomes" id="UP001318860">
    <property type="component" value="Unassembled WGS sequence"/>
</dbReference>
<proteinExistence type="predicted"/>
<dbReference type="PANTHER" id="PTHR11439">
    <property type="entry name" value="GAG-POL-RELATED RETROTRANSPOSON"/>
    <property type="match status" value="1"/>
</dbReference>
<gene>
    <name evidence="2" type="ORF">DH2020_029055</name>
</gene>
<dbReference type="PANTHER" id="PTHR11439:SF483">
    <property type="entry name" value="PEPTIDE SYNTHASE GLIP-LIKE, PUTATIVE (AFU_ORTHOLOGUE AFUA_3G12920)-RELATED"/>
    <property type="match status" value="1"/>
</dbReference>
<name>A0ABR0VSN2_REHGL</name>